<sequence length="26" mass="2783">MNPTNIAAKKLAVMSMLAGSVFLYLV</sequence>
<protein>
    <submittedName>
        <fullName evidence="1">Uncharacterized protein</fullName>
    </submittedName>
</protein>
<gene>
    <name evidence="1" type="ORF">METZ01_LOCUS192332</name>
</gene>
<proteinExistence type="predicted"/>
<dbReference type="AlphaFoldDB" id="A0A382DM66"/>
<organism evidence="1">
    <name type="scientific">marine metagenome</name>
    <dbReference type="NCBI Taxonomy" id="408172"/>
    <lineage>
        <taxon>unclassified sequences</taxon>
        <taxon>metagenomes</taxon>
        <taxon>ecological metagenomes</taxon>
    </lineage>
</organism>
<dbReference type="EMBL" id="UINC01040088">
    <property type="protein sequence ID" value="SVB39478.1"/>
    <property type="molecule type" value="Genomic_DNA"/>
</dbReference>
<name>A0A382DM66_9ZZZZ</name>
<accession>A0A382DM66</accession>
<evidence type="ECO:0000313" key="1">
    <source>
        <dbReference type="EMBL" id="SVB39478.1"/>
    </source>
</evidence>
<reference evidence="1" key="1">
    <citation type="submission" date="2018-05" db="EMBL/GenBank/DDBJ databases">
        <authorList>
            <person name="Lanie J.A."/>
            <person name="Ng W.-L."/>
            <person name="Kazmierczak K.M."/>
            <person name="Andrzejewski T.M."/>
            <person name="Davidsen T.M."/>
            <person name="Wayne K.J."/>
            <person name="Tettelin H."/>
            <person name="Glass J.I."/>
            <person name="Rusch D."/>
            <person name="Podicherti R."/>
            <person name="Tsui H.-C.T."/>
            <person name="Winkler M.E."/>
        </authorList>
    </citation>
    <scope>NUCLEOTIDE SEQUENCE</scope>
</reference>